<dbReference type="InterPro" id="IPR001046">
    <property type="entry name" value="NRAMP_fam"/>
</dbReference>
<keyword evidence="8" id="KW-1185">Reference proteome</keyword>
<evidence type="ECO:0000256" key="1">
    <source>
        <dbReference type="ARBA" id="ARBA00004141"/>
    </source>
</evidence>
<feature type="transmembrane region" description="Helical" evidence="6">
    <location>
        <begin position="167"/>
        <end position="185"/>
    </location>
</feature>
<feature type="transmembrane region" description="Helical" evidence="6">
    <location>
        <begin position="294"/>
        <end position="317"/>
    </location>
</feature>
<keyword evidence="4 6" id="KW-1133">Transmembrane helix</keyword>
<keyword evidence="2" id="KW-0813">Transport</keyword>
<feature type="transmembrane region" description="Helical" evidence="6">
    <location>
        <begin position="52"/>
        <end position="71"/>
    </location>
</feature>
<name>A0A8J8Q6I7_9EURY</name>
<dbReference type="RefSeq" id="WP_148855598.1">
    <property type="nucleotide sequence ID" value="NZ_PHNJ01000001.1"/>
</dbReference>
<feature type="transmembrane region" description="Helical" evidence="6">
    <location>
        <begin position="116"/>
        <end position="136"/>
    </location>
</feature>
<dbReference type="Pfam" id="PF01566">
    <property type="entry name" value="Nramp"/>
    <property type="match status" value="1"/>
</dbReference>
<gene>
    <name evidence="7" type="ORF">CV102_00110</name>
</gene>
<evidence type="ECO:0000256" key="5">
    <source>
        <dbReference type="ARBA" id="ARBA00023136"/>
    </source>
</evidence>
<accession>A0A8J8Q6I7</accession>
<dbReference type="GO" id="GO:0005886">
    <property type="term" value="C:plasma membrane"/>
    <property type="evidence" value="ECO:0007669"/>
    <property type="project" value="TreeGrafter"/>
</dbReference>
<feature type="transmembrane region" description="Helical" evidence="6">
    <location>
        <begin position="430"/>
        <end position="451"/>
    </location>
</feature>
<keyword evidence="3 6" id="KW-0812">Transmembrane</keyword>
<evidence type="ECO:0000256" key="4">
    <source>
        <dbReference type="ARBA" id="ARBA00022989"/>
    </source>
</evidence>
<feature type="transmembrane region" description="Helical" evidence="6">
    <location>
        <begin position="337"/>
        <end position="354"/>
    </location>
</feature>
<dbReference type="GO" id="GO:0034755">
    <property type="term" value="P:iron ion transmembrane transport"/>
    <property type="evidence" value="ECO:0007669"/>
    <property type="project" value="TreeGrafter"/>
</dbReference>
<comment type="caution">
    <text evidence="7">The sequence shown here is derived from an EMBL/GenBank/DDBJ whole genome shotgun (WGS) entry which is preliminary data.</text>
</comment>
<feature type="transmembrane region" description="Helical" evidence="6">
    <location>
        <begin position="142"/>
        <end position="160"/>
    </location>
</feature>
<dbReference type="GO" id="GO:0005384">
    <property type="term" value="F:manganese ion transmembrane transporter activity"/>
    <property type="evidence" value="ECO:0007669"/>
    <property type="project" value="TreeGrafter"/>
</dbReference>
<feature type="transmembrane region" description="Helical" evidence="6">
    <location>
        <begin position="243"/>
        <end position="265"/>
    </location>
</feature>
<feature type="transmembrane region" description="Helical" evidence="6">
    <location>
        <begin position="396"/>
        <end position="418"/>
    </location>
</feature>
<feature type="transmembrane region" description="Helical" evidence="6">
    <location>
        <begin position="360"/>
        <end position="384"/>
    </location>
</feature>
<feature type="transmembrane region" description="Helical" evidence="6">
    <location>
        <begin position="91"/>
        <end position="109"/>
    </location>
</feature>
<feature type="transmembrane region" description="Helical" evidence="6">
    <location>
        <begin position="27"/>
        <end position="45"/>
    </location>
</feature>
<dbReference type="OrthoDB" id="327373at2157"/>
<reference evidence="7" key="1">
    <citation type="submission" date="2017-11" db="EMBL/GenBank/DDBJ databases">
        <authorList>
            <person name="Kajale S.C."/>
            <person name="Sharma A."/>
        </authorList>
    </citation>
    <scope>NUCLEOTIDE SEQUENCE</scope>
    <source>
        <strain evidence="7">LS1_42</strain>
    </source>
</reference>
<dbReference type="PANTHER" id="PTHR11706">
    <property type="entry name" value="SOLUTE CARRIER PROTEIN FAMILY 11 MEMBER"/>
    <property type="match status" value="1"/>
</dbReference>
<evidence type="ECO:0000256" key="2">
    <source>
        <dbReference type="ARBA" id="ARBA00022448"/>
    </source>
</evidence>
<dbReference type="GO" id="GO:0015086">
    <property type="term" value="F:cadmium ion transmembrane transporter activity"/>
    <property type="evidence" value="ECO:0007669"/>
    <property type="project" value="TreeGrafter"/>
</dbReference>
<evidence type="ECO:0000313" key="8">
    <source>
        <dbReference type="Proteomes" id="UP000766904"/>
    </source>
</evidence>
<evidence type="ECO:0000256" key="3">
    <source>
        <dbReference type="ARBA" id="ARBA00022692"/>
    </source>
</evidence>
<evidence type="ECO:0000256" key="6">
    <source>
        <dbReference type="SAM" id="Phobius"/>
    </source>
</evidence>
<sequence>MSTEAQSSQPWGLGRISAYLERLGPTWLAGAIAAGPATMVSLLVAGASFGYALLWVVVLSAVLGTVGQYLAMRLGLLTEDGIVAVVEEHLGSFWAWVLVVDVVLAAGLAQLVIMKTLADVSATIVGSAGLGIAALADPRLWGVTWAIVLALGLAGGGYRLAEVGAKVLVSLVVLAFVASAFVVPIDPAAAATGLTPELPAGVDSALVAAGVLGGAVHITLLTMQSYTMRARGWTERDRDIATFDVVSSMLVAFGIFSLAVFLVAASVLPEAGVDPATIDEIQAAQALGPIAGEYATWLFLLGLWGAAVSTLGGNTIVPPYLLADKLGWEQSVEDSRYRAALVAVALASAAGAFLEGAFFQLLVLVLAFGLVGTPFALAIILYLLNDPDVVGETNSHLENLGGLALFAITAVLASEFVLGELETVTEPLSAFVVAFAAAMVLAIVGLAATYVRDRLRARSSG</sequence>
<proteinExistence type="predicted"/>
<protein>
    <submittedName>
        <fullName evidence="7">Mn2+/Fe2 transporter</fullName>
    </submittedName>
</protein>
<comment type="subcellular location">
    <subcellularLocation>
        <location evidence="1">Membrane</location>
        <topology evidence="1">Multi-pass membrane protein</topology>
    </subcellularLocation>
</comment>
<dbReference type="PANTHER" id="PTHR11706:SF33">
    <property type="entry name" value="NATURAL RESISTANCE-ASSOCIATED MACROPHAGE PROTEIN 2"/>
    <property type="match status" value="1"/>
</dbReference>
<dbReference type="EMBL" id="PHNJ01000001">
    <property type="protein sequence ID" value="TYL40024.1"/>
    <property type="molecule type" value="Genomic_DNA"/>
</dbReference>
<dbReference type="Proteomes" id="UP000766904">
    <property type="component" value="Unassembled WGS sequence"/>
</dbReference>
<feature type="transmembrane region" description="Helical" evidence="6">
    <location>
        <begin position="205"/>
        <end position="223"/>
    </location>
</feature>
<dbReference type="AlphaFoldDB" id="A0A8J8Q6I7"/>
<organism evidence="7 8">
    <name type="scientific">Natronococcus pandeyae</name>
    <dbReference type="NCBI Taxonomy" id="2055836"/>
    <lineage>
        <taxon>Archaea</taxon>
        <taxon>Methanobacteriati</taxon>
        <taxon>Methanobacteriota</taxon>
        <taxon>Stenosarchaea group</taxon>
        <taxon>Halobacteria</taxon>
        <taxon>Halobacteriales</taxon>
        <taxon>Natrialbaceae</taxon>
        <taxon>Natronococcus</taxon>
    </lineage>
</organism>
<keyword evidence="5 6" id="KW-0472">Membrane</keyword>
<evidence type="ECO:0000313" key="7">
    <source>
        <dbReference type="EMBL" id="TYL40024.1"/>
    </source>
</evidence>